<protein>
    <submittedName>
        <fullName evidence="5">Aminotransferase class III-fold pyridoxal phosphate-dependent enzyme</fullName>
    </submittedName>
</protein>
<name>A0A6P1VR71_9BACT</name>
<dbReference type="PANTHER" id="PTHR43094:SF1">
    <property type="entry name" value="AMINOTRANSFERASE CLASS-III"/>
    <property type="match status" value="1"/>
</dbReference>
<evidence type="ECO:0000256" key="2">
    <source>
        <dbReference type="ARBA" id="ARBA00008954"/>
    </source>
</evidence>
<dbReference type="AlphaFoldDB" id="A0A6P1VR71"/>
<dbReference type="Gene3D" id="3.90.1150.10">
    <property type="entry name" value="Aspartate Aminotransferase, domain 1"/>
    <property type="match status" value="1"/>
</dbReference>
<dbReference type="NCBIfam" id="NF004718">
    <property type="entry name" value="PRK06062.1"/>
    <property type="match status" value="1"/>
</dbReference>
<comment type="similarity">
    <text evidence="2 4">Belongs to the class-III pyridoxal-phosphate-dependent aminotransferase family.</text>
</comment>
<dbReference type="EMBL" id="CP045997">
    <property type="protein sequence ID" value="QHV94217.1"/>
    <property type="molecule type" value="Genomic_DNA"/>
</dbReference>
<organism evidence="5 6">
    <name type="scientific">Spirosoma endbachense</name>
    <dbReference type="NCBI Taxonomy" id="2666025"/>
    <lineage>
        <taxon>Bacteria</taxon>
        <taxon>Pseudomonadati</taxon>
        <taxon>Bacteroidota</taxon>
        <taxon>Cytophagia</taxon>
        <taxon>Cytophagales</taxon>
        <taxon>Cytophagaceae</taxon>
        <taxon>Spirosoma</taxon>
    </lineage>
</organism>
<comment type="cofactor">
    <cofactor evidence="1">
        <name>pyridoxal 5'-phosphate</name>
        <dbReference type="ChEBI" id="CHEBI:597326"/>
    </cofactor>
</comment>
<dbReference type="GO" id="GO:0005829">
    <property type="term" value="C:cytosol"/>
    <property type="evidence" value="ECO:0007669"/>
    <property type="project" value="TreeGrafter"/>
</dbReference>
<dbReference type="InterPro" id="IPR015421">
    <property type="entry name" value="PyrdxlP-dep_Trfase_major"/>
</dbReference>
<keyword evidence="6" id="KW-1185">Reference proteome</keyword>
<dbReference type="CDD" id="cd00610">
    <property type="entry name" value="OAT_like"/>
    <property type="match status" value="1"/>
</dbReference>
<evidence type="ECO:0000313" key="6">
    <source>
        <dbReference type="Proteomes" id="UP000464577"/>
    </source>
</evidence>
<dbReference type="GO" id="GO:0030170">
    <property type="term" value="F:pyridoxal phosphate binding"/>
    <property type="evidence" value="ECO:0007669"/>
    <property type="project" value="InterPro"/>
</dbReference>
<accession>A0A6P1VR71</accession>
<reference evidence="5 6" key="1">
    <citation type="submission" date="2019-11" db="EMBL/GenBank/DDBJ databases">
        <title>Spirosoma endbachense sp. nov., isolated from a natural salt meadow.</title>
        <authorList>
            <person name="Rojas J."/>
            <person name="Ambika Manirajan B."/>
            <person name="Ratering S."/>
            <person name="Suarez C."/>
            <person name="Geissler-Plaum R."/>
            <person name="Schnell S."/>
        </authorList>
    </citation>
    <scope>NUCLEOTIDE SEQUENCE [LARGE SCALE GENOMIC DNA]</scope>
    <source>
        <strain evidence="5 6">I-24</strain>
    </source>
</reference>
<dbReference type="GO" id="GO:0008483">
    <property type="term" value="F:transaminase activity"/>
    <property type="evidence" value="ECO:0007669"/>
    <property type="project" value="UniProtKB-KW"/>
</dbReference>
<keyword evidence="5" id="KW-0808">Transferase</keyword>
<evidence type="ECO:0000313" key="5">
    <source>
        <dbReference type="EMBL" id="QHV94217.1"/>
    </source>
</evidence>
<sequence length="454" mass="50327">MLDTTTLSETQEVLQDSFDYTVFAWSKQKGISPIAVKSAKGVYMYDYDDKRYIDFSSGLMNVNIGHGNQRITEAVVKQMQEVSYVTPYCVTKVRGELGKKLAEICPGDLNKAFFTLCGATSNEAAIKLARLYTGRHKILSRYQSYHGATYGTLSVGGDPRKLPDDSQQAPNFVHIDIPYRYRWNHDEESMLTDSVAQLERVIAYEGPGNIAAIMLEGESGTSGCLQYPVGYLAAVRKICDKHGILIIIDEVMSGFGRTGKWFGFENHGIVPDMVTMAKGITSGYIPFGCLMVTDKIAARYDDTVLATGMTYAAHPVGCAAALETLKIYEDENLIENAVEMGKYMDAQAAILMERHPSIGDFRNTGLLGCFELVKNRTTKEPMAPFNARPEEMAVMSKVAARIKELGMYTFVRWSYVFVAPPLCVTKEQIDEGLAIISEALKIADEYVVNQPVNL</sequence>
<dbReference type="Pfam" id="PF00202">
    <property type="entry name" value="Aminotran_3"/>
    <property type="match status" value="1"/>
</dbReference>
<dbReference type="InterPro" id="IPR015422">
    <property type="entry name" value="PyrdxlP-dep_Trfase_small"/>
</dbReference>
<proteinExistence type="inferred from homology"/>
<dbReference type="Proteomes" id="UP000464577">
    <property type="component" value="Chromosome"/>
</dbReference>
<keyword evidence="5" id="KW-0032">Aminotransferase</keyword>
<dbReference type="RefSeq" id="WP_162384639.1">
    <property type="nucleotide sequence ID" value="NZ_CP045997.1"/>
</dbReference>
<dbReference type="PROSITE" id="PS00600">
    <property type="entry name" value="AA_TRANSFER_CLASS_3"/>
    <property type="match status" value="1"/>
</dbReference>
<dbReference type="Gene3D" id="3.40.640.10">
    <property type="entry name" value="Type I PLP-dependent aspartate aminotransferase-like (Major domain)"/>
    <property type="match status" value="1"/>
</dbReference>
<dbReference type="InterPro" id="IPR049704">
    <property type="entry name" value="Aminotrans_3_PPA_site"/>
</dbReference>
<evidence type="ECO:0000256" key="4">
    <source>
        <dbReference type="RuleBase" id="RU003560"/>
    </source>
</evidence>
<keyword evidence="3 4" id="KW-0663">Pyridoxal phosphate</keyword>
<dbReference type="InterPro" id="IPR005814">
    <property type="entry name" value="Aminotrans_3"/>
</dbReference>
<evidence type="ECO:0000256" key="3">
    <source>
        <dbReference type="ARBA" id="ARBA00022898"/>
    </source>
</evidence>
<dbReference type="PANTHER" id="PTHR43094">
    <property type="entry name" value="AMINOTRANSFERASE"/>
    <property type="match status" value="1"/>
</dbReference>
<dbReference type="KEGG" id="senf:GJR95_03865"/>
<dbReference type="InterPro" id="IPR015424">
    <property type="entry name" value="PyrdxlP-dep_Trfase"/>
</dbReference>
<dbReference type="SUPFAM" id="SSF53383">
    <property type="entry name" value="PLP-dependent transferases"/>
    <property type="match status" value="1"/>
</dbReference>
<evidence type="ECO:0000256" key="1">
    <source>
        <dbReference type="ARBA" id="ARBA00001933"/>
    </source>
</evidence>
<gene>
    <name evidence="5" type="ORF">GJR95_03865</name>
</gene>